<comment type="caution">
    <text evidence="1">The sequence shown here is derived from an EMBL/GenBank/DDBJ whole genome shotgun (WGS) entry which is preliminary data.</text>
</comment>
<dbReference type="Gene3D" id="3.60.21.10">
    <property type="match status" value="1"/>
</dbReference>
<dbReference type="AlphaFoldDB" id="A0A388TJA3"/>
<accession>A0A388TJA3</accession>
<reference evidence="1 2" key="1">
    <citation type="journal article" date="2019" name="ISME J.">
        <title>Genome analyses of uncultured TG2/ZB3 bacteria in 'Margulisbacteria' specifically attached to ectosymbiotic spirochetes of protists in the termite gut.</title>
        <authorList>
            <person name="Utami Y.D."/>
            <person name="Kuwahara H."/>
            <person name="Igai K."/>
            <person name="Murakami T."/>
            <person name="Sugaya K."/>
            <person name="Morikawa T."/>
            <person name="Nagura Y."/>
            <person name="Yuki M."/>
            <person name="Deevong P."/>
            <person name="Inoue T."/>
            <person name="Kihara K."/>
            <person name="Lo N."/>
            <person name="Yamada A."/>
            <person name="Ohkuma M."/>
            <person name="Hongoh Y."/>
        </authorList>
    </citation>
    <scope>NUCLEOTIDE SEQUENCE [LARGE SCALE GENOMIC DNA]</scope>
    <source>
        <strain evidence="1">NkOx7-02</strain>
    </source>
</reference>
<organism evidence="1 2">
    <name type="scientific">Candidatus Termititenax persephonae</name>
    <dbReference type="NCBI Taxonomy" id="2218525"/>
    <lineage>
        <taxon>Bacteria</taxon>
        <taxon>Bacillati</taxon>
        <taxon>Candidatus Margulisiibacteriota</taxon>
        <taxon>Candidatus Termititenacia</taxon>
        <taxon>Candidatus Termititenacales</taxon>
        <taxon>Candidatus Termititenacaceae</taxon>
        <taxon>Candidatus Termititenax</taxon>
    </lineage>
</organism>
<evidence type="ECO:0000313" key="1">
    <source>
        <dbReference type="EMBL" id="GBR76919.1"/>
    </source>
</evidence>
<keyword evidence="2" id="KW-1185">Reference proteome</keyword>
<evidence type="ECO:0008006" key="3">
    <source>
        <dbReference type="Google" id="ProtNLM"/>
    </source>
</evidence>
<dbReference type="Pfam" id="PF13277">
    <property type="entry name" value="YmdB"/>
    <property type="match status" value="1"/>
</dbReference>
<dbReference type="PANTHER" id="PTHR36303:SF1">
    <property type="entry name" value="2',3'-CYCLIC-NUCLEOTIDE 2'-PHOSPHODIESTERASE"/>
    <property type="match status" value="1"/>
</dbReference>
<dbReference type="Proteomes" id="UP000275925">
    <property type="component" value="Unassembled WGS sequence"/>
</dbReference>
<feature type="non-terminal residue" evidence="1">
    <location>
        <position position="54"/>
    </location>
</feature>
<name>A0A388TJA3_9BACT</name>
<evidence type="ECO:0000313" key="2">
    <source>
        <dbReference type="Proteomes" id="UP000275925"/>
    </source>
</evidence>
<dbReference type="EMBL" id="BGZO01000065">
    <property type="protein sequence ID" value="GBR76919.1"/>
    <property type="molecule type" value="Genomic_DNA"/>
</dbReference>
<dbReference type="InterPro" id="IPR029052">
    <property type="entry name" value="Metallo-depent_PP-like"/>
</dbReference>
<dbReference type="PANTHER" id="PTHR36303">
    <property type="entry name" value="2',3'-CYCLIC-NUCLEOTIDE 2'-PHOSPHODIESTERASE"/>
    <property type="match status" value="1"/>
</dbReference>
<dbReference type="InterPro" id="IPR005235">
    <property type="entry name" value="YmdB-like"/>
</dbReference>
<dbReference type="GO" id="GO:0004113">
    <property type="term" value="F:2',3'-cyclic-nucleotide 3'-phosphodiesterase activity"/>
    <property type="evidence" value="ECO:0007669"/>
    <property type="project" value="TreeGrafter"/>
</dbReference>
<dbReference type="SUPFAM" id="SSF56300">
    <property type="entry name" value="Metallo-dependent phosphatases"/>
    <property type="match status" value="1"/>
</dbReference>
<gene>
    <name evidence="1" type="ORF">NO2_1391</name>
</gene>
<sequence>MAPVLGTHTHVQAADEQILENGSGYITDVGMVGAVKSNLGMSVEAAQKRFLSGL</sequence>
<proteinExistence type="predicted"/>
<protein>
    <recommendedName>
        <fullName evidence="3">Metallophosphoesterase</fullName>
    </recommendedName>
</protein>